<accession>A0ACD3AA13</accession>
<dbReference type="Proteomes" id="UP000308600">
    <property type="component" value="Unassembled WGS sequence"/>
</dbReference>
<evidence type="ECO:0000313" key="1">
    <source>
        <dbReference type="EMBL" id="TFK62708.1"/>
    </source>
</evidence>
<reference evidence="1 2" key="1">
    <citation type="journal article" date="2019" name="Nat. Ecol. Evol.">
        <title>Megaphylogeny resolves global patterns of mushroom evolution.</title>
        <authorList>
            <person name="Varga T."/>
            <person name="Krizsan K."/>
            <person name="Foldi C."/>
            <person name="Dima B."/>
            <person name="Sanchez-Garcia M."/>
            <person name="Sanchez-Ramirez S."/>
            <person name="Szollosi G.J."/>
            <person name="Szarkandi J.G."/>
            <person name="Papp V."/>
            <person name="Albert L."/>
            <person name="Andreopoulos W."/>
            <person name="Angelini C."/>
            <person name="Antonin V."/>
            <person name="Barry K.W."/>
            <person name="Bougher N.L."/>
            <person name="Buchanan P."/>
            <person name="Buyck B."/>
            <person name="Bense V."/>
            <person name="Catcheside P."/>
            <person name="Chovatia M."/>
            <person name="Cooper J."/>
            <person name="Damon W."/>
            <person name="Desjardin D."/>
            <person name="Finy P."/>
            <person name="Geml J."/>
            <person name="Haridas S."/>
            <person name="Hughes K."/>
            <person name="Justo A."/>
            <person name="Karasinski D."/>
            <person name="Kautmanova I."/>
            <person name="Kiss B."/>
            <person name="Kocsube S."/>
            <person name="Kotiranta H."/>
            <person name="LaButti K.M."/>
            <person name="Lechner B.E."/>
            <person name="Liimatainen K."/>
            <person name="Lipzen A."/>
            <person name="Lukacs Z."/>
            <person name="Mihaltcheva S."/>
            <person name="Morgado L.N."/>
            <person name="Niskanen T."/>
            <person name="Noordeloos M.E."/>
            <person name="Ohm R.A."/>
            <person name="Ortiz-Santana B."/>
            <person name="Ovrebo C."/>
            <person name="Racz N."/>
            <person name="Riley R."/>
            <person name="Savchenko A."/>
            <person name="Shiryaev A."/>
            <person name="Soop K."/>
            <person name="Spirin V."/>
            <person name="Szebenyi C."/>
            <person name="Tomsovsky M."/>
            <person name="Tulloss R.E."/>
            <person name="Uehling J."/>
            <person name="Grigoriev I.V."/>
            <person name="Vagvolgyi C."/>
            <person name="Papp T."/>
            <person name="Martin F.M."/>
            <person name="Miettinen O."/>
            <person name="Hibbett D.S."/>
            <person name="Nagy L.G."/>
        </authorList>
    </citation>
    <scope>NUCLEOTIDE SEQUENCE [LARGE SCALE GENOMIC DNA]</scope>
    <source>
        <strain evidence="1 2">NL-1719</strain>
    </source>
</reference>
<keyword evidence="2" id="KW-1185">Reference proteome</keyword>
<organism evidence="1 2">
    <name type="scientific">Pluteus cervinus</name>
    <dbReference type="NCBI Taxonomy" id="181527"/>
    <lineage>
        <taxon>Eukaryota</taxon>
        <taxon>Fungi</taxon>
        <taxon>Dikarya</taxon>
        <taxon>Basidiomycota</taxon>
        <taxon>Agaricomycotina</taxon>
        <taxon>Agaricomycetes</taxon>
        <taxon>Agaricomycetidae</taxon>
        <taxon>Agaricales</taxon>
        <taxon>Pluteineae</taxon>
        <taxon>Pluteaceae</taxon>
        <taxon>Pluteus</taxon>
    </lineage>
</organism>
<evidence type="ECO:0000313" key="2">
    <source>
        <dbReference type="Proteomes" id="UP000308600"/>
    </source>
</evidence>
<dbReference type="EMBL" id="ML208565">
    <property type="protein sequence ID" value="TFK62708.1"/>
    <property type="molecule type" value="Genomic_DNA"/>
</dbReference>
<gene>
    <name evidence="1" type="ORF">BDN72DRAFT_848395</name>
</gene>
<name>A0ACD3AA13_9AGAR</name>
<protein>
    <submittedName>
        <fullName evidence="1">Uncharacterized protein</fullName>
    </submittedName>
</protein>
<sequence length="89" mass="9999">MLTETEAGDRPSSSVIHPSSSRLIFTVHPCLIELSGIIIHKTKNAFKIITRIKSMLPKQNTIFTFAVPLCFTLPTDYDPKTHFPIPLHP</sequence>
<proteinExistence type="predicted"/>